<name>A0A6J4RB74_9ACTN</name>
<gene>
    <name evidence="1" type="ORF">AVDCRST_MAG25-1573</name>
</gene>
<dbReference type="EMBL" id="CADCVI010000095">
    <property type="protein sequence ID" value="CAA9466426.1"/>
    <property type="molecule type" value="Genomic_DNA"/>
</dbReference>
<proteinExistence type="predicted"/>
<protein>
    <submittedName>
        <fullName evidence="1">Uncharacterized protein</fullName>
    </submittedName>
</protein>
<reference evidence="1" key="1">
    <citation type="submission" date="2020-02" db="EMBL/GenBank/DDBJ databases">
        <authorList>
            <person name="Meier V. D."/>
        </authorList>
    </citation>
    <scope>NUCLEOTIDE SEQUENCE</scope>
    <source>
        <strain evidence="1">AVDCRST_MAG25</strain>
    </source>
</reference>
<evidence type="ECO:0000313" key="1">
    <source>
        <dbReference type="EMBL" id="CAA9466426.1"/>
    </source>
</evidence>
<organism evidence="1">
    <name type="scientific">uncultured Rubrobacteraceae bacterium</name>
    <dbReference type="NCBI Taxonomy" id="349277"/>
    <lineage>
        <taxon>Bacteria</taxon>
        <taxon>Bacillati</taxon>
        <taxon>Actinomycetota</taxon>
        <taxon>Rubrobacteria</taxon>
        <taxon>Rubrobacterales</taxon>
        <taxon>Rubrobacteraceae</taxon>
        <taxon>environmental samples</taxon>
    </lineage>
</organism>
<accession>A0A6J4RB74</accession>
<sequence>MDDEAQKRLITILSSGIAYALASRLADKLIKEPEVRGVRDDFKEALLKAGFSLVSTLVASYLVRQVVGSRWGS</sequence>
<dbReference type="AlphaFoldDB" id="A0A6J4RB74"/>